<name>A0A1Y2FAN4_9BASI</name>
<organism evidence="1 2">
    <name type="scientific">Leucosporidium creatinivorum</name>
    <dbReference type="NCBI Taxonomy" id="106004"/>
    <lineage>
        <taxon>Eukaryota</taxon>
        <taxon>Fungi</taxon>
        <taxon>Dikarya</taxon>
        <taxon>Basidiomycota</taxon>
        <taxon>Pucciniomycotina</taxon>
        <taxon>Microbotryomycetes</taxon>
        <taxon>Leucosporidiales</taxon>
        <taxon>Leucosporidium</taxon>
    </lineage>
</organism>
<gene>
    <name evidence="1" type="ORF">BCR35DRAFT_304251</name>
</gene>
<reference evidence="1 2" key="1">
    <citation type="submission" date="2016-07" db="EMBL/GenBank/DDBJ databases">
        <title>Pervasive Adenine N6-methylation of Active Genes in Fungi.</title>
        <authorList>
            <consortium name="DOE Joint Genome Institute"/>
            <person name="Mondo S.J."/>
            <person name="Dannebaum R.O."/>
            <person name="Kuo R.C."/>
            <person name="Labutti K."/>
            <person name="Haridas S."/>
            <person name="Kuo A."/>
            <person name="Salamov A."/>
            <person name="Ahrendt S.R."/>
            <person name="Lipzen A."/>
            <person name="Sullivan W."/>
            <person name="Andreopoulos W.B."/>
            <person name="Clum A."/>
            <person name="Lindquist E."/>
            <person name="Daum C."/>
            <person name="Ramamoorthy G.K."/>
            <person name="Gryganskyi A."/>
            <person name="Culley D."/>
            <person name="Magnuson J.K."/>
            <person name="James T.Y."/>
            <person name="O'Malley M.A."/>
            <person name="Stajich J.E."/>
            <person name="Spatafora J.W."/>
            <person name="Visel A."/>
            <person name="Grigoriev I.V."/>
        </authorList>
    </citation>
    <scope>NUCLEOTIDE SEQUENCE [LARGE SCALE GENOMIC DNA]</scope>
    <source>
        <strain evidence="1 2">62-1032</strain>
    </source>
</reference>
<keyword evidence="2" id="KW-1185">Reference proteome</keyword>
<proteinExistence type="predicted"/>
<protein>
    <submittedName>
        <fullName evidence="1">Uncharacterized protein</fullName>
    </submittedName>
</protein>
<dbReference type="OrthoDB" id="2522835at2759"/>
<dbReference type="Proteomes" id="UP000193467">
    <property type="component" value="Unassembled WGS sequence"/>
</dbReference>
<dbReference type="InParanoid" id="A0A1Y2FAN4"/>
<sequence length="207" mass="22099">MFGLPTRASYSLSAASPAIIDDITPRHTLNVQDFDGQSKQYTVTKACAKIVIYNSKNLTLRLQALPLTSTIELFGSAFITLILDCPSTSPPLGILQLDPTLSSVHIQYAHPALVGSIVLAPNLTGGEGERTFGFKGLSLQVGEEEAFELVDGEGRIHEPGVGGAVIAPESEEARGLPTQWVVKLGGEGKGWEAQPLKRSSSKEYPLL</sequence>
<accession>A0A1Y2FAN4</accession>
<comment type="caution">
    <text evidence="1">The sequence shown here is derived from an EMBL/GenBank/DDBJ whole genome shotgun (WGS) entry which is preliminary data.</text>
</comment>
<dbReference type="AlphaFoldDB" id="A0A1Y2FAN4"/>
<dbReference type="EMBL" id="MCGR01000024">
    <property type="protein sequence ID" value="ORY80697.1"/>
    <property type="molecule type" value="Genomic_DNA"/>
</dbReference>
<evidence type="ECO:0000313" key="2">
    <source>
        <dbReference type="Proteomes" id="UP000193467"/>
    </source>
</evidence>
<evidence type="ECO:0000313" key="1">
    <source>
        <dbReference type="EMBL" id="ORY80697.1"/>
    </source>
</evidence>